<keyword evidence="3" id="KW-1185">Reference proteome</keyword>
<name>A0A7T8QW75_CALRO</name>
<feature type="region of interest" description="Disordered" evidence="1">
    <location>
        <begin position="104"/>
        <end position="139"/>
    </location>
</feature>
<evidence type="ECO:0000313" key="2">
    <source>
        <dbReference type="EMBL" id="QQP57307.1"/>
    </source>
</evidence>
<sequence length="139" mass="15439">MDPKSNLRSSCDPASIQRSHFQSFIIIANVTTPIHGQIFSVSTIFSSTLKDDKSSSAMANSTFRLTRTTTLSRVFTTSLPQICAPLRPVTQALQPKLLLRCPSQASDRASHRDTRAPVHSYPRRLSGDKFTEAKQTSWT</sequence>
<gene>
    <name evidence="2" type="ORF">FKW44_002240</name>
</gene>
<reference evidence="3" key="1">
    <citation type="submission" date="2021-01" db="EMBL/GenBank/DDBJ databases">
        <title>Caligus Genome Assembly.</title>
        <authorList>
            <person name="Gallardo-Escarate C."/>
        </authorList>
    </citation>
    <scope>NUCLEOTIDE SEQUENCE [LARGE SCALE GENOMIC DNA]</scope>
</reference>
<dbReference type="EMBL" id="CP045891">
    <property type="protein sequence ID" value="QQP57307.1"/>
    <property type="molecule type" value="Genomic_DNA"/>
</dbReference>
<dbReference type="Proteomes" id="UP000595437">
    <property type="component" value="Chromosome 2"/>
</dbReference>
<accession>A0A7T8QW75</accession>
<evidence type="ECO:0000256" key="1">
    <source>
        <dbReference type="SAM" id="MobiDB-lite"/>
    </source>
</evidence>
<protein>
    <submittedName>
        <fullName evidence="2">Uncharacterized protein</fullName>
    </submittedName>
</protein>
<proteinExistence type="predicted"/>
<dbReference type="AlphaFoldDB" id="A0A7T8QW75"/>
<evidence type="ECO:0000313" key="3">
    <source>
        <dbReference type="Proteomes" id="UP000595437"/>
    </source>
</evidence>
<organism evidence="2 3">
    <name type="scientific">Caligus rogercresseyi</name>
    <name type="common">Sea louse</name>
    <dbReference type="NCBI Taxonomy" id="217165"/>
    <lineage>
        <taxon>Eukaryota</taxon>
        <taxon>Metazoa</taxon>
        <taxon>Ecdysozoa</taxon>
        <taxon>Arthropoda</taxon>
        <taxon>Crustacea</taxon>
        <taxon>Multicrustacea</taxon>
        <taxon>Hexanauplia</taxon>
        <taxon>Copepoda</taxon>
        <taxon>Siphonostomatoida</taxon>
        <taxon>Caligidae</taxon>
        <taxon>Caligus</taxon>
    </lineage>
</organism>